<sequence>MKRRDEAMIARGQAPMGDLTNALHFPA</sequence>
<dbReference type="EMBL" id="AOKG01001983">
    <property type="protein sequence ID" value="EPN40958.1"/>
    <property type="molecule type" value="Genomic_DNA"/>
</dbReference>
<name>S6UQS8_PSESF</name>
<evidence type="ECO:0000313" key="1">
    <source>
        <dbReference type="EMBL" id="EPN40958.1"/>
    </source>
</evidence>
<evidence type="ECO:0000313" key="2">
    <source>
        <dbReference type="Proteomes" id="UP000015729"/>
    </source>
</evidence>
<dbReference type="PATRIC" id="fig|1194404.4.peg.6001"/>
<gene>
    <name evidence="1" type="ORF">A244_29125</name>
</gene>
<dbReference type="Proteomes" id="UP000015729">
    <property type="component" value="Unassembled WGS sequence"/>
</dbReference>
<proteinExistence type="predicted"/>
<accession>S6UQS8</accession>
<protein>
    <submittedName>
        <fullName evidence="1">Acid phosphatase</fullName>
    </submittedName>
</protein>
<reference evidence="1 2" key="1">
    <citation type="journal article" date="2013" name="PLoS Pathog.">
        <title>Genomic analysis of the Kiwifruit pathogen Pseudomonas syringae pv. actinidiae provides insight into the origins of an emergent plant disease.</title>
        <authorList>
            <person name="McCann H.C."/>
            <person name="Rikkerink E.H."/>
            <person name="Bertels F."/>
            <person name="Fiers M."/>
            <person name="Lu A."/>
            <person name="Rees-George J."/>
            <person name="Andersen M.T."/>
            <person name="Gleave A.P."/>
            <person name="Haubold B."/>
            <person name="Wohlers M.W."/>
            <person name="Guttman D.S."/>
            <person name="Wang P.W."/>
            <person name="Straub C."/>
            <person name="Vanneste J.L."/>
            <person name="Rainey P.B."/>
            <person name="Templeton M.D."/>
        </authorList>
    </citation>
    <scope>NUCLEOTIDE SEQUENCE [LARGE SCALE GENOMIC DNA]</scope>
    <source>
        <strain evidence="1 2">ICMP 18807</strain>
    </source>
</reference>
<organism evidence="1 2">
    <name type="scientific">Pseudomonas syringae pv. actinidiae ICMP 18807</name>
    <dbReference type="NCBI Taxonomy" id="1194404"/>
    <lineage>
        <taxon>Bacteria</taxon>
        <taxon>Pseudomonadati</taxon>
        <taxon>Pseudomonadota</taxon>
        <taxon>Gammaproteobacteria</taxon>
        <taxon>Pseudomonadales</taxon>
        <taxon>Pseudomonadaceae</taxon>
        <taxon>Pseudomonas</taxon>
        <taxon>Pseudomonas syringae</taxon>
    </lineage>
</organism>
<dbReference type="AlphaFoldDB" id="S6UQS8"/>
<comment type="caution">
    <text evidence="1">The sequence shown here is derived from an EMBL/GenBank/DDBJ whole genome shotgun (WGS) entry which is preliminary data.</text>
</comment>